<reference evidence="4" key="1">
    <citation type="submission" date="2015-08" db="EMBL/GenBank/DDBJ databases">
        <title>Genome sequence of the strict anaerobe Clostridium homopropionicum LuHBu1 (DSM 5847T).</title>
        <authorList>
            <person name="Poehlein A."/>
            <person name="Beck M."/>
            <person name="Schiel-Bengelsdorf B."/>
            <person name="Bengelsdorf F.R."/>
            <person name="Daniel R."/>
            <person name="Duerre P."/>
        </authorList>
    </citation>
    <scope>NUCLEOTIDE SEQUENCE [LARGE SCALE GENOMIC DNA]</scope>
    <source>
        <strain evidence="4">DSM 5847</strain>
    </source>
</reference>
<dbReference type="Proteomes" id="UP000037043">
    <property type="component" value="Unassembled WGS sequence"/>
</dbReference>
<dbReference type="PANTHER" id="PTHR37313:SF2">
    <property type="entry name" value="UPF0749 PROTEIN YLXX"/>
    <property type="match status" value="1"/>
</dbReference>
<evidence type="ECO:0000313" key="3">
    <source>
        <dbReference type="EMBL" id="KOA20976.1"/>
    </source>
</evidence>
<dbReference type="STRING" id="36844.SAMN04488501_104156"/>
<dbReference type="RefSeq" id="WP_052220159.1">
    <property type="nucleotide sequence ID" value="NZ_LHUR01000011.1"/>
</dbReference>
<dbReference type="InterPro" id="IPR010273">
    <property type="entry name" value="DUF881"/>
</dbReference>
<dbReference type="PATRIC" id="fig|1121318.3.peg.567"/>
<dbReference type="PANTHER" id="PTHR37313">
    <property type="entry name" value="UPF0749 PROTEIN RV1825"/>
    <property type="match status" value="1"/>
</dbReference>
<organism evidence="3 4">
    <name type="scientific">Clostridium homopropionicum DSM 5847</name>
    <dbReference type="NCBI Taxonomy" id="1121318"/>
    <lineage>
        <taxon>Bacteria</taxon>
        <taxon>Bacillati</taxon>
        <taxon>Bacillota</taxon>
        <taxon>Clostridia</taxon>
        <taxon>Eubacteriales</taxon>
        <taxon>Clostridiaceae</taxon>
        <taxon>Clostridium</taxon>
    </lineage>
</organism>
<dbReference type="Gene3D" id="3.30.70.1880">
    <property type="entry name" value="Protein of unknown function DUF881"/>
    <property type="match status" value="1"/>
</dbReference>
<dbReference type="Pfam" id="PF05949">
    <property type="entry name" value="DUF881"/>
    <property type="match status" value="1"/>
</dbReference>
<proteinExistence type="inferred from homology"/>
<feature type="coiled-coil region" evidence="2">
    <location>
        <begin position="41"/>
        <end position="82"/>
    </location>
</feature>
<name>A0A0L6ZDC1_9CLOT</name>
<keyword evidence="4" id="KW-1185">Reference proteome</keyword>
<keyword evidence="2" id="KW-0175">Coiled coil</keyword>
<dbReference type="AlphaFoldDB" id="A0A0L6ZDC1"/>
<accession>A0A0L6ZDC1</accession>
<dbReference type="EMBL" id="LHUR01000011">
    <property type="protein sequence ID" value="KOA20976.1"/>
    <property type="molecule type" value="Genomic_DNA"/>
</dbReference>
<evidence type="ECO:0000256" key="1">
    <source>
        <dbReference type="ARBA" id="ARBA00009108"/>
    </source>
</evidence>
<evidence type="ECO:0008006" key="5">
    <source>
        <dbReference type="Google" id="ProtNLM"/>
    </source>
</evidence>
<comment type="similarity">
    <text evidence="1">Belongs to the UPF0749 family.</text>
</comment>
<protein>
    <recommendedName>
        <fullName evidence="5">Division initiation protein</fullName>
    </recommendedName>
</protein>
<gene>
    <name evidence="3" type="ORF">CLHOM_05640</name>
</gene>
<comment type="caution">
    <text evidence="3">The sequence shown here is derived from an EMBL/GenBank/DDBJ whole genome shotgun (WGS) entry which is preliminary data.</text>
</comment>
<sequence length="238" mass="26498">MNRARSQISVGVVCVLLGFMLTYQLKAVMQQKKEQGDTRSVAQITIEVEQLNKQKQTLESKVKELETEIKNYEKAASSNSELSKEVVKKLEETRILTGSVDVIGQGVVIYITPQGEFFSNSNEGPTILDIDLIKLVNELNAADAEAISINDIRITSRTGIRSASNYITINEERISPYKRITIKAIGDKVKLKKALDFPGVLTGGFTGAEIKYEVLDNIKVNRNNGDLKFQYAKPIKND</sequence>
<evidence type="ECO:0000313" key="4">
    <source>
        <dbReference type="Proteomes" id="UP000037043"/>
    </source>
</evidence>
<evidence type="ECO:0000256" key="2">
    <source>
        <dbReference type="SAM" id="Coils"/>
    </source>
</evidence>